<name>A0A5M4FF07_9ACTN</name>
<dbReference type="OrthoDB" id="9805663at2"/>
<dbReference type="Pfam" id="PF16884">
    <property type="entry name" value="ADH_N_2"/>
    <property type="match status" value="1"/>
</dbReference>
<comment type="caution">
    <text evidence="3">The sequence shown here is derived from an EMBL/GenBank/DDBJ whole genome shotgun (WGS) entry which is preliminary data.</text>
</comment>
<proteinExistence type="predicted"/>
<sequence>MTTTPALTTSSGDLPSSIPAATRAWFLEQRPTGQPTTSDFAIREVPLADLEDGQILVVNEFLSVDPYMRGRMSAKKSYIDPYEVGAAMDGPAVGRVLASRADGFRAGDHVFHGLGWREHAVLDAAAVFKVDPTLAPLSTYLGVLGVTGVTAYIGIERFAEISDGETVYVSGAAGAVGSVAGQIAKLKGAGRVIGSAGSDEKVAQLVEQFGFDAAFNYKTRPIAEQLAEAAPEGIDVFFDNVGGEALEAAIGALNIHARVVLSGMVSQYNDEPVTGPRNLWNLSVTRSKLVTFMVTEELDLQPRFLEEAAGWLATGELRSQETTVEGFENTLDAYFAMMRGENTGKMIVRL</sequence>
<dbReference type="InterPro" id="IPR013149">
    <property type="entry name" value="ADH-like_C"/>
</dbReference>
<dbReference type="Gene3D" id="3.90.180.10">
    <property type="entry name" value="Medium-chain alcohol dehydrogenases, catalytic domain"/>
    <property type="match status" value="1"/>
</dbReference>
<dbReference type="PANTHER" id="PTHR43205">
    <property type="entry name" value="PROSTAGLANDIN REDUCTASE"/>
    <property type="match status" value="1"/>
</dbReference>
<evidence type="ECO:0000313" key="3">
    <source>
        <dbReference type="EMBL" id="KAA1397790.1"/>
    </source>
</evidence>
<dbReference type="RefSeq" id="WP_149689235.1">
    <property type="nucleotide sequence ID" value="NZ_SDPQ02000002.1"/>
</dbReference>
<keyword evidence="4" id="KW-1185">Reference proteome</keyword>
<dbReference type="InterPro" id="IPR011032">
    <property type="entry name" value="GroES-like_sf"/>
</dbReference>
<evidence type="ECO:0000313" key="4">
    <source>
        <dbReference type="Proteomes" id="UP000380867"/>
    </source>
</evidence>
<keyword evidence="1" id="KW-0560">Oxidoreductase</keyword>
<dbReference type="GO" id="GO:0016628">
    <property type="term" value="F:oxidoreductase activity, acting on the CH-CH group of donors, NAD or NADP as acceptor"/>
    <property type="evidence" value="ECO:0007669"/>
    <property type="project" value="InterPro"/>
</dbReference>
<dbReference type="InterPro" id="IPR020843">
    <property type="entry name" value="ER"/>
</dbReference>
<dbReference type="CDD" id="cd05288">
    <property type="entry name" value="PGDH"/>
    <property type="match status" value="1"/>
</dbReference>
<dbReference type="SMART" id="SM00829">
    <property type="entry name" value="PKS_ER"/>
    <property type="match status" value="1"/>
</dbReference>
<accession>A0A5M4FF07</accession>
<dbReference type="EMBL" id="SDPQ02000002">
    <property type="protein sequence ID" value="KAA1397790.1"/>
    <property type="molecule type" value="Genomic_DNA"/>
</dbReference>
<dbReference type="SUPFAM" id="SSF50129">
    <property type="entry name" value="GroES-like"/>
    <property type="match status" value="1"/>
</dbReference>
<dbReference type="PANTHER" id="PTHR43205:SF7">
    <property type="entry name" value="PROSTAGLANDIN REDUCTASE 1"/>
    <property type="match status" value="1"/>
</dbReference>
<reference evidence="3" key="1">
    <citation type="submission" date="2019-09" db="EMBL/GenBank/DDBJ databases">
        <authorList>
            <person name="Li J."/>
        </authorList>
    </citation>
    <scope>NUCLEOTIDE SEQUENCE [LARGE SCALE GENOMIC DNA]</scope>
    <source>
        <strain evidence="3">JCM 14732</strain>
    </source>
</reference>
<evidence type="ECO:0000256" key="1">
    <source>
        <dbReference type="ARBA" id="ARBA00023002"/>
    </source>
</evidence>
<protein>
    <submittedName>
        <fullName evidence="3">NADP-dependent oxidoreductase</fullName>
    </submittedName>
</protein>
<dbReference type="InterPro" id="IPR045010">
    <property type="entry name" value="MDR_fam"/>
</dbReference>
<dbReference type="Proteomes" id="UP000380867">
    <property type="component" value="Unassembled WGS sequence"/>
</dbReference>
<dbReference type="Gene3D" id="3.40.50.720">
    <property type="entry name" value="NAD(P)-binding Rossmann-like Domain"/>
    <property type="match status" value="1"/>
</dbReference>
<dbReference type="Pfam" id="PF00107">
    <property type="entry name" value="ADH_zinc_N"/>
    <property type="match status" value="1"/>
</dbReference>
<dbReference type="FunFam" id="3.40.50.720:FF:000121">
    <property type="entry name" value="Prostaglandin reductase 2"/>
    <property type="match status" value="1"/>
</dbReference>
<organism evidence="3 4">
    <name type="scientific">Aeromicrobium ginsengisoli</name>
    <dbReference type="NCBI Taxonomy" id="363867"/>
    <lineage>
        <taxon>Bacteria</taxon>
        <taxon>Bacillati</taxon>
        <taxon>Actinomycetota</taxon>
        <taxon>Actinomycetes</taxon>
        <taxon>Propionibacteriales</taxon>
        <taxon>Nocardioidaceae</taxon>
        <taxon>Aeromicrobium</taxon>
    </lineage>
</organism>
<feature type="domain" description="Enoyl reductase (ER)" evidence="2">
    <location>
        <begin position="36"/>
        <end position="348"/>
    </location>
</feature>
<dbReference type="AlphaFoldDB" id="A0A5M4FF07"/>
<dbReference type="InterPro" id="IPR041694">
    <property type="entry name" value="ADH_N_2"/>
</dbReference>
<dbReference type="SUPFAM" id="SSF51735">
    <property type="entry name" value="NAD(P)-binding Rossmann-fold domains"/>
    <property type="match status" value="1"/>
</dbReference>
<dbReference type="InterPro" id="IPR036291">
    <property type="entry name" value="NAD(P)-bd_dom_sf"/>
</dbReference>
<gene>
    <name evidence="3" type="ORF">ESP70_010615</name>
</gene>
<evidence type="ECO:0000259" key="2">
    <source>
        <dbReference type="SMART" id="SM00829"/>
    </source>
</evidence>